<gene>
    <name evidence="1" type="ORF">C7438_0258</name>
</gene>
<dbReference type="RefSeq" id="WP_121443539.1">
    <property type="nucleotide sequence ID" value="NZ_RBIJ01000001.1"/>
</dbReference>
<comment type="caution">
    <text evidence="1">The sequence shown here is derived from an EMBL/GenBank/DDBJ whole genome shotgun (WGS) entry which is preliminary data.</text>
</comment>
<accession>A0A660L708</accession>
<dbReference type="EMBL" id="RBIJ01000001">
    <property type="protein sequence ID" value="RKQ88619.1"/>
    <property type="molecule type" value="Genomic_DNA"/>
</dbReference>
<evidence type="ECO:0000313" key="1">
    <source>
        <dbReference type="EMBL" id="RKQ88619.1"/>
    </source>
</evidence>
<reference evidence="1 2" key="1">
    <citation type="submission" date="2018-10" db="EMBL/GenBank/DDBJ databases">
        <title>Genomic Encyclopedia of Type Strains, Phase IV (KMG-IV): sequencing the most valuable type-strain genomes for metagenomic binning, comparative biology and taxonomic classification.</title>
        <authorList>
            <person name="Goeker M."/>
        </authorList>
    </citation>
    <scope>NUCLEOTIDE SEQUENCE [LARGE SCALE GENOMIC DNA]</scope>
    <source>
        <strain evidence="1 2">DSM 22653</strain>
    </source>
</reference>
<proteinExistence type="predicted"/>
<organism evidence="1 2">
    <name type="scientific">Brockia lithotrophica</name>
    <dbReference type="NCBI Taxonomy" id="933949"/>
    <lineage>
        <taxon>Bacteria</taxon>
        <taxon>Bacillati</taxon>
        <taxon>Bacillota</taxon>
        <taxon>Bacilli</taxon>
        <taxon>Bacillales</taxon>
        <taxon>Bacillales Family X. Incertae Sedis</taxon>
        <taxon>Brockia</taxon>
    </lineage>
</organism>
<name>A0A660L708_9BACL</name>
<keyword evidence="2" id="KW-1185">Reference proteome</keyword>
<sequence>MAHTHEAVLAKIRELYEELFFHDGYGEMRIEIRILKRGQKEVILHCGKQYRFVVDYPYAGKAKLAGTADASSGASSLEGPERG</sequence>
<protein>
    <submittedName>
        <fullName evidence="1">Uncharacterized protein</fullName>
    </submittedName>
</protein>
<dbReference type="OrthoDB" id="9803747at2"/>
<evidence type="ECO:0000313" key="2">
    <source>
        <dbReference type="Proteomes" id="UP000267019"/>
    </source>
</evidence>
<dbReference type="AlphaFoldDB" id="A0A660L708"/>
<dbReference type="Proteomes" id="UP000267019">
    <property type="component" value="Unassembled WGS sequence"/>
</dbReference>